<feature type="compositionally biased region" description="Basic and acidic residues" evidence="7">
    <location>
        <begin position="87"/>
        <end position="97"/>
    </location>
</feature>
<evidence type="ECO:0000256" key="7">
    <source>
        <dbReference type="SAM" id="MobiDB-lite"/>
    </source>
</evidence>
<gene>
    <name evidence="10" type="ORF">MNBD_GAMMA24-1492</name>
</gene>
<keyword evidence="5 8" id="KW-1133">Transmembrane helix</keyword>
<feature type="compositionally biased region" description="Basic and acidic residues" evidence="7">
    <location>
        <begin position="106"/>
        <end position="120"/>
    </location>
</feature>
<dbReference type="InterPro" id="IPR050330">
    <property type="entry name" value="Bact_OuterMem_StrucFunc"/>
</dbReference>
<name>A0A3B1BNJ0_9ZZZZ</name>
<evidence type="ECO:0000256" key="5">
    <source>
        <dbReference type="ARBA" id="ARBA00022989"/>
    </source>
</evidence>
<keyword evidence="3" id="KW-1003">Cell membrane</keyword>
<dbReference type="PANTHER" id="PTHR30329">
    <property type="entry name" value="STATOR ELEMENT OF FLAGELLAR MOTOR COMPLEX"/>
    <property type="match status" value="1"/>
</dbReference>
<dbReference type="Gene3D" id="3.30.1330.60">
    <property type="entry name" value="OmpA-like domain"/>
    <property type="match status" value="1"/>
</dbReference>
<dbReference type="PROSITE" id="PS51123">
    <property type="entry name" value="OMPA_2"/>
    <property type="match status" value="1"/>
</dbReference>
<comment type="subcellular location">
    <subcellularLocation>
        <location evidence="1">Cell membrane</location>
        <topology evidence="1">Single-pass membrane protein</topology>
    </subcellularLocation>
</comment>
<evidence type="ECO:0000256" key="6">
    <source>
        <dbReference type="ARBA" id="ARBA00023136"/>
    </source>
</evidence>
<dbReference type="InterPro" id="IPR036737">
    <property type="entry name" value="OmpA-like_sf"/>
</dbReference>
<evidence type="ECO:0000259" key="9">
    <source>
        <dbReference type="PROSITE" id="PS51123"/>
    </source>
</evidence>
<keyword evidence="4 8" id="KW-0812">Transmembrane</keyword>
<dbReference type="InterPro" id="IPR006665">
    <property type="entry name" value="OmpA-like"/>
</dbReference>
<reference evidence="10" key="1">
    <citation type="submission" date="2018-06" db="EMBL/GenBank/DDBJ databases">
        <authorList>
            <person name="Zhirakovskaya E."/>
        </authorList>
    </citation>
    <scope>NUCLEOTIDE SEQUENCE</scope>
</reference>
<protein>
    <submittedName>
        <fullName evidence="10">Flagellar motor rotation protein MotB</fullName>
    </submittedName>
</protein>
<dbReference type="SUPFAM" id="SSF103088">
    <property type="entry name" value="OmpA-like"/>
    <property type="match status" value="1"/>
</dbReference>
<dbReference type="InterPro" id="IPR025713">
    <property type="entry name" value="MotB-like_N_dom"/>
</dbReference>
<feature type="transmembrane region" description="Helical" evidence="8">
    <location>
        <begin position="29"/>
        <end position="48"/>
    </location>
</feature>
<evidence type="ECO:0000256" key="1">
    <source>
        <dbReference type="ARBA" id="ARBA00004162"/>
    </source>
</evidence>
<dbReference type="EMBL" id="UOFZ01000133">
    <property type="protein sequence ID" value="VAX13743.1"/>
    <property type="molecule type" value="Genomic_DNA"/>
</dbReference>
<keyword evidence="10" id="KW-0966">Cell projection</keyword>
<dbReference type="Pfam" id="PF00691">
    <property type="entry name" value="OmpA"/>
    <property type="match status" value="1"/>
</dbReference>
<dbReference type="NCBIfam" id="NF006548">
    <property type="entry name" value="PRK09041.1"/>
    <property type="match status" value="1"/>
</dbReference>
<evidence type="ECO:0000256" key="3">
    <source>
        <dbReference type="ARBA" id="ARBA00022475"/>
    </source>
</evidence>
<dbReference type="Pfam" id="PF13677">
    <property type="entry name" value="MotB_plug"/>
    <property type="match status" value="1"/>
</dbReference>
<keyword evidence="10" id="KW-0282">Flagellum</keyword>
<feature type="region of interest" description="Disordered" evidence="7">
    <location>
        <begin position="74"/>
        <end position="120"/>
    </location>
</feature>
<evidence type="ECO:0000313" key="10">
    <source>
        <dbReference type="EMBL" id="VAX13743.1"/>
    </source>
</evidence>
<feature type="domain" description="OmpA-like" evidence="9">
    <location>
        <begin position="160"/>
        <end position="293"/>
    </location>
</feature>
<keyword evidence="6 8" id="KW-0472">Membrane</keyword>
<organism evidence="10">
    <name type="scientific">hydrothermal vent metagenome</name>
    <dbReference type="NCBI Taxonomy" id="652676"/>
    <lineage>
        <taxon>unclassified sequences</taxon>
        <taxon>metagenomes</taxon>
        <taxon>ecological metagenomes</taxon>
    </lineage>
</organism>
<dbReference type="AlphaFoldDB" id="A0A3B1BNJ0"/>
<keyword evidence="10" id="KW-0969">Cilium</keyword>
<dbReference type="CDD" id="cd07185">
    <property type="entry name" value="OmpA_C-like"/>
    <property type="match status" value="1"/>
</dbReference>
<dbReference type="GO" id="GO:0005886">
    <property type="term" value="C:plasma membrane"/>
    <property type="evidence" value="ECO:0007669"/>
    <property type="project" value="UniProtKB-SubCell"/>
</dbReference>
<comment type="similarity">
    <text evidence="2">Belongs to the MotB family.</text>
</comment>
<evidence type="ECO:0000256" key="4">
    <source>
        <dbReference type="ARBA" id="ARBA00022692"/>
    </source>
</evidence>
<evidence type="ECO:0000256" key="8">
    <source>
        <dbReference type="SAM" id="Phobius"/>
    </source>
</evidence>
<evidence type="ECO:0000256" key="2">
    <source>
        <dbReference type="ARBA" id="ARBA00008914"/>
    </source>
</evidence>
<proteinExistence type="inferred from homology"/>
<accession>A0A3B1BNJ0</accession>
<sequence length="326" mass="36173">MAGDDKKQPIVKKKIVKGGGGHHGGSWKVAYADFVTAMMAFFLLLWLLGITDEMQREGISDWFKNPAGIKGPGGASTSMIKLGGTKDIPKGDGKKSEQLAQTSEPEVEKSPQEKVKEVEKKADKKRLDKLLVKLKAAIESSKELKNFKDQLLLEITPDGLRIQIIDKKNRPMFSLGKARLKSYTKVILRKISNLIVQEVPNRVSISGHTDATPFPKGYIEYEDRYGNDFRKPYTNWELSADRANAARRELLKGGLPDNQLGRIVGLGSSVLLDKKNPRSPVNRRISILIMNKTAEESMLRVEGKAKAKAKVKVKTKAQASEKQGAH</sequence>
<dbReference type="PANTHER" id="PTHR30329:SF21">
    <property type="entry name" value="LIPOPROTEIN YIAD-RELATED"/>
    <property type="match status" value="1"/>
</dbReference>